<accession>A0A0F9PL84</accession>
<reference evidence="1" key="1">
    <citation type="journal article" date="2015" name="Nature">
        <title>Complex archaea that bridge the gap between prokaryotes and eukaryotes.</title>
        <authorList>
            <person name="Spang A."/>
            <person name="Saw J.H."/>
            <person name="Jorgensen S.L."/>
            <person name="Zaremba-Niedzwiedzka K."/>
            <person name="Martijn J."/>
            <person name="Lind A.E."/>
            <person name="van Eijk R."/>
            <person name="Schleper C."/>
            <person name="Guy L."/>
            <person name="Ettema T.J."/>
        </authorList>
    </citation>
    <scope>NUCLEOTIDE SEQUENCE</scope>
</reference>
<organism evidence="1">
    <name type="scientific">marine sediment metagenome</name>
    <dbReference type="NCBI Taxonomy" id="412755"/>
    <lineage>
        <taxon>unclassified sequences</taxon>
        <taxon>metagenomes</taxon>
        <taxon>ecological metagenomes</taxon>
    </lineage>
</organism>
<dbReference type="AlphaFoldDB" id="A0A0F9PL84"/>
<sequence>MGILLALGILLATGVAGCLPMDEAVQDINTVAAAGKAIIDSPASQLIPPDIRFYSSLAITALMSGTAAYKQWRLTQMGKTTKAIVRGIEATEKPNPGETMKHPVKVAIGKEMRKLGIYDAGNKLVDRLKVS</sequence>
<evidence type="ECO:0000313" key="1">
    <source>
        <dbReference type="EMBL" id="KKN30934.1"/>
    </source>
</evidence>
<proteinExistence type="predicted"/>
<name>A0A0F9PL84_9ZZZZ</name>
<comment type="caution">
    <text evidence="1">The sequence shown here is derived from an EMBL/GenBank/DDBJ whole genome shotgun (WGS) entry which is preliminary data.</text>
</comment>
<gene>
    <name evidence="1" type="ORF">LCGC14_0829250</name>
</gene>
<protein>
    <submittedName>
        <fullName evidence="1">Uncharacterized protein</fullName>
    </submittedName>
</protein>
<dbReference type="EMBL" id="LAZR01002370">
    <property type="protein sequence ID" value="KKN30934.1"/>
    <property type="molecule type" value="Genomic_DNA"/>
</dbReference>